<dbReference type="PANTHER" id="PTHR21071">
    <property type="entry name" value="UDP-N-ACETYLENOLPYRUVOYLGLUCOSAMINE REDUCTASE"/>
    <property type="match status" value="1"/>
</dbReference>
<dbReference type="OrthoDB" id="9804753at2"/>
<feature type="active site" description="Proton donor" evidence="20">
    <location>
        <position position="223"/>
    </location>
</feature>
<reference evidence="22 23" key="1">
    <citation type="submission" date="2015-11" db="EMBL/GenBank/DDBJ databases">
        <title>Genomic analysis of 38 Legionella species identifies large and diverse effector repertoires.</title>
        <authorList>
            <person name="Burstein D."/>
            <person name="Amaro F."/>
            <person name="Zusman T."/>
            <person name="Lifshitz Z."/>
            <person name="Cohen O."/>
            <person name="Gilbert J.A."/>
            <person name="Pupko T."/>
            <person name="Shuman H.A."/>
            <person name="Segal G."/>
        </authorList>
    </citation>
    <scope>NUCLEOTIDE SEQUENCE [LARGE SCALE GENOMIC DNA]</scope>
    <source>
        <strain evidence="22 23">BL-540</strain>
    </source>
</reference>
<keyword evidence="11 20" id="KW-0274">FAD</keyword>
<sequence>MNTLTPNPTQSYEGQLLFNEPLADYTTWRVGGLAKRLYKPTSIADLAIFLKQLPKEEPILWLGLGSNSLIRDKGFSGTVILTQGCLKEIKLLGDNLVHVEAGVSCASMARFCARADLAGGEFWAGIPGTMGGALRMNAGCFNGETWQHVVEVETITRRGELRVRKPEEFEIAYRHVAGLDEEWFVAATCRLVKGEKEKSLQLIKELLAHRANTQPTNEYNCGSVFRNPPNNFAAKLIESCGLKGRQIGGAVVSQKHANFIINHDGNACASDIESLIELVRDTVHQQTKIELMREVHIIGDF</sequence>
<keyword evidence="10 20" id="KW-0285">Flavoprotein</keyword>
<evidence type="ECO:0000256" key="8">
    <source>
        <dbReference type="ARBA" id="ARBA00022490"/>
    </source>
</evidence>
<keyword evidence="17 20" id="KW-0961">Cell wall biogenesis/degradation</keyword>
<dbReference type="GO" id="GO:0008360">
    <property type="term" value="P:regulation of cell shape"/>
    <property type="evidence" value="ECO:0007669"/>
    <property type="project" value="UniProtKB-KW"/>
</dbReference>
<dbReference type="HAMAP" id="MF_00037">
    <property type="entry name" value="MurB"/>
    <property type="match status" value="1"/>
</dbReference>
<dbReference type="UniPathway" id="UPA00219"/>
<evidence type="ECO:0000256" key="10">
    <source>
        <dbReference type="ARBA" id="ARBA00022630"/>
    </source>
</evidence>
<dbReference type="GO" id="GO:0051301">
    <property type="term" value="P:cell division"/>
    <property type="evidence" value="ECO:0007669"/>
    <property type="project" value="UniProtKB-KW"/>
</dbReference>
<dbReference type="RefSeq" id="WP_058471889.1">
    <property type="nucleotide sequence ID" value="NZ_CAAAIC010000010.1"/>
</dbReference>
<evidence type="ECO:0000256" key="17">
    <source>
        <dbReference type="ARBA" id="ARBA00023316"/>
    </source>
</evidence>
<evidence type="ECO:0000256" key="7">
    <source>
        <dbReference type="ARBA" id="ARBA00015188"/>
    </source>
</evidence>
<evidence type="ECO:0000256" key="1">
    <source>
        <dbReference type="ARBA" id="ARBA00001974"/>
    </source>
</evidence>
<comment type="caution">
    <text evidence="22">The sequence shown here is derived from an EMBL/GenBank/DDBJ whole genome shotgun (WGS) entry which is preliminary data.</text>
</comment>
<evidence type="ECO:0000259" key="21">
    <source>
        <dbReference type="PROSITE" id="PS51387"/>
    </source>
</evidence>
<evidence type="ECO:0000256" key="15">
    <source>
        <dbReference type="ARBA" id="ARBA00023002"/>
    </source>
</evidence>
<dbReference type="Pfam" id="PF01565">
    <property type="entry name" value="FAD_binding_4"/>
    <property type="match status" value="1"/>
</dbReference>
<organism evidence="22 23">
    <name type="scientific">Legionella jordanis</name>
    <dbReference type="NCBI Taxonomy" id="456"/>
    <lineage>
        <taxon>Bacteria</taxon>
        <taxon>Pseudomonadati</taxon>
        <taxon>Pseudomonadota</taxon>
        <taxon>Gammaproteobacteria</taxon>
        <taxon>Legionellales</taxon>
        <taxon>Legionellaceae</taxon>
        <taxon>Legionella</taxon>
    </lineage>
</organism>
<dbReference type="SUPFAM" id="SSF56194">
    <property type="entry name" value="Uridine diphospho-N-Acetylenolpyruvylglucosamine reductase, MurB, C-terminal domain"/>
    <property type="match status" value="1"/>
</dbReference>
<comment type="subcellular location">
    <subcellularLocation>
        <location evidence="3 20">Cytoplasm</location>
    </subcellularLocation>
</comment>
<dbReference type="InterPro" id="IPR016167">
    <property type="entry name" value="FAD-bd_PCMH_sub1"/>
</dbReference>
<dbReference type="SUPFAM" id="SSF56176">
    <property type="entry name" value="FAD-binding/transporter-associated domain-like"/>
    <property type="match status" value="1"/>
</dbReference>
<evidence type="ECO:0000256" key="6">
    <source>
        <dbReference type="ARBA" id="ARBA00012518"/>
    </source>
</evidence>
<dbReference type="Gene3D" id="3.30.43.10">
    <property type="entry name" value="Uridine Diphospho-n-acetylenolpyruvylglucosamine Reductase, domain 2"/>
    <property type="match status" value="1"/>
</dbReference>
<keyword evidence="13 20" id="KW-0133">Cell shape</keyword>
<dbReference type="PROSITE" id="PS51387">
    <property type="entry name" value="FAD_PCMH"/>
    <property type="match status" value="1"/>
</dbReference>
<comment type="cofactor">
    <cofactor evidence="1 20">
        <name>FAD</name>
        <dbReference type="ChEBI" id="CHEBI:57692"/>
    </cofactor>
</comment>
<evidence type="ECO:0000313" key="23">
    <source>
        <dbReference type="Proteomes" id="UP000055035"/>
    </source>
</evidence>
<evidence type="ECO:0000256" key="20">
    <source>
        <dbReference type="HAMAP-Rule" id="MF_00037"/>
    </source>
</evidence>
<evidence type="ECO:0000256" key="14">
    <source>
        <dbReference type="ARBA" id="ARBA00022984"/>
    </source>
</evidence>
<evidence type="ECO:0000256" key="18">
    <source>
        <dbReference type="ARBA" id="ARBA00031026"/>
    </source>
</evidence>
<keyword evidence="8 20" id="KW-0963">Cytoplasm</keyword>
<evidence type="ECO:0000313" key="22">
    <source>
        <dbReference type="EMBL" id="KTD18208.1"/>
    </source>
</evidence>
<evidence type="ECO:0000256" key="4">
    <source>
        <dbReference type="ARBA" id="ARBA00004752"/>
    </source>
</evidence>
<dbReference type="InterPro" id="IPR006094">
    <property type="entry name" value="Oxid_FAD_bind_N"/>
</dbReference>
<dbReference type="InterPro" id="IPR016169">
    <property type="entry name" value="FAD-bd_PCMH_sub2"/>
</dbReference>
<comment type="catalytic activity">
    <reaction evidence="19 20">
        <text>UDP-N-acetyl-alpha-D-muramate + NADP(+) = UDP-N-acetyl-3-O-(1-carboxyvinyl)-alpha-D-glucosamine + NADPH + H(+)</text>
        <dbReference type="Rhea" id="RHEA:12248"/>
        <dbReference type="ChEBI" id="CHEBI:15378"/>
        <dbReference type="ChEBI" id="CHEBI:57783"/>
        <dbReference type="ChEBI" id="CHEBI:58349"/>
        <dbReference type="ChEBI" id="CHEBI:68483"/>
        <dbReference type="ChEBI" id="CHEBI:70757"/>
        <dbReference type="EC" id="1.3.1.98"/>
    </reaction>
</comment>
<evidence type="ECO:0000256" key="9">
    <source>
        <dbReference type="ARBA" id="ARBA00022618"/>
    </source>
</evidence>
<dbReference type="InterPro" id="IPR016166">
    <property type="entry name" value="FAD-bd_PCMH"/>
</dbReference>
<dbReference type="GO" id="GO:0009252">
    <property type="term" value="P:peptidoglycan biosynthetic process"/>
    <property type="evidence" value="ECO:0007669"/>
    <property type="project" value="UniProtKB-UniRule"/>
</dbReference>
<proteinExistence type="inferred from homology"/>
<accession>A0A0W0VDM4</accession>
<evidence type="ECO:0000256" key="5">
    <source>
        <dbReference type="ARBA" id="ARBA00010485"/>
    </source>
</evidence>
<dbReference type="InterPro" id="IPR036635">
    <property type="entry name" value="MurB_C_sf"/>
</dbReference>
<dbReference type="Pfam" id="PF02873">
    <property type="entry name" value="MurB_C"/>
    <property type="match status" value="1"/>
</dbReference>
<dbReference type="STRING" id="456.Ljor_2514"/>
<evidence type="ECO:0000256" key="19">
    <source>
        <dbReference type="ARBA" id="ARBA00048914"/>
    </source>
</evidence>
<dbReference type="InterPro" id="IPR011601">
    <property type="entry name" value="MurB_C"/>
</dbReference>
<keyword evidence="14 20" id="KW-0573">Peptidoglycan synthesis</keyword>
<dbReference type="NCBIfam" id="NF010480">
    <property type="entry name" value="PRK13905.1"/>
    <property type="match status" value="1"/>
</dbReference>
<dbReference type="NCBIfam" id="TIGR00179">
    <property type="entry name" value="murB"/>
    <property type="match status" value="1"/>
</dbReference>
<evidence type="ECO:0000256" key="2">
    <source>
        <dbReference type="ARBA" id="ARBA00003921"/>
    </source>
</evidence>
<feature type="active site" evidence="20">
    <location>
        <position position="294"/>
    </location>
</feature>
<dbReference type="EC" id="1.3.1.98" evidence="6 20"/>
<dbReference type="Gene3D" id="3.90.78.10">
    <property type="entry name" value="UDP-N-acetylenolpyruvoylglucosamine reductase, C-terminal domain"/>
    <property type="match status" value="1"/>
</dbReference>
<dbReference type="InterPro" id="IPR036318">
    <property type="entry name" value="FAD-bd_PCMH-like_sf"/>
</dbReference>
<evidence type="ECO:0000256" key="13">
    <source>
        <dbReference type="ARBA" id="ARBA00022960"/>
    </source>
</evidence>
<dbReference type="GO" id="GO:0071949">
    <property type="term" value="F:FAD binding"/>
    <property type="evidence" value="ECO:0007669"/>
    <property type="project" value="InterPro"/>
</dbReference>
<name>A0A0W0VDM4_9GAMM</name>
<dbReference type="EMBL" id="LNYJ01000011">
    <property type="protein sequence ID" value="KTD18208.1"/>
    <property type="molecule type" value="Genomic_DNA"/>
</dbReference>
<dbReference type="Gene3D" id="3.30.465.10">
    <property type="match status" value="1"/>
</dbReference>
<keyword evidence="12 20" id="KW-0521">NADP</keyword>
<dbReference type="GO" id="GO:0071555">
    <property type="term" value="P:cell wall organization"/>
    <property type="evidence" value="ECO:0007669"/>
    <property type="project" value="UniProtKB-KW"/>
</dbReference>
<dbReference type="AlphaFoldDB" id="A0A0W0VDM4"/>
<keyword evidence="9 20" id="KW-0132">Cell division</keyword>
<feature type="active site" evidence="20">
    <location>
        <position position="174"/>
    </location>
</feature>
<gene>
    <name evidence="20" type="primary">murB</name>
    <name evidence="22" type="ORF">Ljor_2514</name>
</gene>
<evidence type="ECO:0000256" key="3">
    <source>
        <dbReference type="ARBA" id="ARBA00004496"/>
    </source>
</evidence>
<dbReference type="InterPro" id="IPR003170">
    <property type="entry name" value="MurB"/>
</dbReference>
<dbReference type="Proteomes" id="UP000055035">
    <property type="component" value="Unassembled WGS sequence"/>
</dbReference>
<dbReference type="PATRIC" id="fig|456.5.peg.2702"/>
<dbReference type="GO" id="GO:0005829">
    <property type="term" value="C:cytosol"/>
    <property type="evidence" value="ECO:0007669"/>
    <property type="project" value="TreeGrafter"/>
</dbReference>
<keyword evidence="16 20" id="KW-0131">Cell cycle</keyword>
<comment type="pathway">
    <text evidence="4 20">Cell wall biogenesis; peptidoglycan biosynthesis.</text>
</comment>
<evidence type="ECO:0000256" key="11">
    <source>
        <dbReference type="ARBA" id="ARBA00022827"/>
    </source>
</evidence>
<dbReference type="PANTHER" id="PTHR21071:SF4">
    <property type="entry name" value="UDP-N-ACETYLENOLPYRUVOYLGLUCOSAMINE REDUCTASE"/>
    <property type="match status" value="1"/>
</dbReference>
<keyword evidence="23" id="KW-1185">Reference proteome</keyword>
<comment type="similarity">
    <text evidence="5 20">Belongs to the MurB family.</text>
</comment>
<comment type="function">
    <text evidence="2 20">Cell wall formation.</text>
</comment>
<evidence type="ECO:0000256" key="12">
    <source>
        <dbReference type="ARBA" id="ARBA00022857"/>
    </source>
</evidence>
<keyword evidence="15 20" id="KW-0560">Oxidoreductase</keyword>
<feature type="domain" description="FAD-binding PCMH-type" evidence="21">
    <location>
        <begin position="30"/>
        <end position="194"/>
    </location>
</feature>
<dbReference type="GO" id="GO:0008762">
    <property type="term" value="F:UDP-N-acetylmuramate dehydrogenase activity"/>
    <property type="evidence" value="ECO:0007669"/>
    <property type="project" value="UniProtKB-UniRule"/>
</dbReference>
<evidence type="ECO:0000256" key="16">
    <source>
        <dbReference type="ARBA" id="ARBA00023306"/>
    </source>
</evidence>
<protein>
    <recommendedName>
        <fullName evidence="7 20">UDP-N-acetylenolpyruvoylglucosamine reductase</fullName>
        <ecNumber evidence="6 20">1.3.1.98</ecNumber>
    </recommendedName>
    <alternativeName>
        <fullName evidence="18 20">UDP-N-acetylmuramate dehydrogenase</fullName>
    </alternativeName>
</protein>